<proteinExistence type="predicted"/>
<comment type="caution">
    <text evidence="1">The sequence shown here is derived from an EMBL/GenBank/DDBJ whole genome shotgun (WGS) entry which is preliminary data.</text>
</comment>
<sequence length="153" mass="17473">MTPELTILISLLSSVIAAVTTHYLASRRKKYEVLTEFRIKAYVDFINAATKLVAARRLGRVEDELEDLAILNDAKTRICICADAEIVKELGNFWISGGTFEQEEEILAFTRMCMSIRKSLGNKKYDLMDLGISNILFKIEPSIYSYRLRNNEL</sequence>
<keyword evidence="2" id="KW-1185">Reference proteome</keyword>
<organism evidence="1 2">
    <name type="scientific">Desulfomicrobium norvegicum (strain DSM 1741 / NCIMB 8310)</name>
    <name type="common">Desulfovibrio baculatus (strain Norway 4)</name>
    <name type="synonym">Desulfovibrio desulfuricans (strain Norway 4)</name>
    <dbReference type="NCBI Taxonomy" id="52561"/>
    <lineage>
        <taxon>Bacteria</taxon>
        <taxon>Pseudomonadati</taxon>
        <taxon>Thermodesulfobacteriota</taxon>
        <taxon>Desulfovibrionia</taxon>
        <taxon>Desulfovibrionales</taxon>
        <taxon>Desulfomicrobiaceae</taxon>
        <taxon>Desulfomicrobium</taxon>
    </lineage>
</organism>
<evidence type="ECO:0000313" key="2">
    <source>
        <dbReference type="Proteomes" id="UP000199581"/>
    </source>
</evidence>
<gene>
    <name evidence="1" type="ORF">SAMN05421830_1053</name>
</gene>
<protein>
    <submittedName>
        <fullName evidence="1">Uncharacterized protein</fullName>
    </submittedName>
</protein>
<dbReference type="AlphaFoldDB" id="A0A8G2C2M7"/>
<dbReference type="OrthoDB" id="6120393at2"/>
<name>A0A8G2C2M7_DESNO</name>
<dbReference type="Proteomes" id="UP000199581">
    <property type="component" value="Unassembled WGS sequence"/>
</dbReference>
<dbReference type="RefSeq" id="WP_092191473.1">
    <property type="nucleotide sequence ID" value="NZ_FOTO01000005.1"/>
</dbReference>
<evidence type="ECO:0000313" key="1">
    <source>
        <dbReference type="EMBL" id="SFL69341.1"/>
    </source>
</evidence>
<accession>A0A8G2C2M7</accession>
<reference evidence="1 2" key="1">
    <citation type="submission" date="2016-10" db="EMBL/GenBank/DDBJ databases">
        <authorList>
            <person name="Varghese N."/>
            <person name="Submissions S."/>
        </authorList>
    </citation>
    <scope>NUCLEOTIDE SEQUENCE [LARGE SCALE GENOMIC DNA]</scope>
    <source>
        <strain evidence="1 2">DSM 1741</strain>
    </source>
</reference>
<dbReference type="EMBL" id="FOTO01000005">
    <property type="protein sequence ID" value="SFL69341.1"/>
    <property type="molecule type" value="Genomic_DNA"/>
</dbReference>